<dbReference type="GO" id="GO:0005829">
    <property type="term" value="C:cytosol"/>
    <property type="evidence" value="ECO:0007669"/>
    <property type="project" value="TreeGrafter"/>
</dbReference>
<comment type="caution">
    <text evidence="8">The sequence shown here is derived from an EMBL/GenBank/DDBJ whole genome shotgun (WGS) entry which is preliminary data.</text>
</comment>
<evidence type="ECO:0000256" key="2">
    <source>
        <dbReference type="ARBA" id="ARBA00010610"/>
    </source>
</evidence>
<accession>A0A272EX69</accession>
<dbReference type="GO" id="GO:0032993">
    <property type="term" value="C:protein-DNA complex"/>
    <property type="evidence" value="ECO:0007669"/>
    <property type="project" value="TreeGrafter"/>
</dbReference>
<dbReference type="GO" id="GO:0003680">
    <property type="term" value="F:minor groove of adenine-thymine-rich DNA binding"/>
    <property type="evidence" value="ECO:0007669"/>
    <property type="project" value="TreeGrafter"/>
</dbReference>
<dbReference type="RefSeq" id="WP_095523486.1">
    <property type="nucleotide sequence ID" value="NZ_MDUX01000007.1"/>
</dbReference>
<organism evidence="8 9">
    <name type="scientific">Candidatus Dactylopiibacterium carminicum</name>
    <dbReference type="NCBI Taxonomy" id="857335"/>
    <lineage>
        <taxon>Bacteria</taxon>
        <taxon>Pseudomonadati</taxon>
        <taxon>Pseudomonadota</taxon>
        <taxon>Betaproteobacteria</taxon>
        <taxon>Rhodocyclales</taxon>
        <taxon>Rhodocyclaceae</taxon>
        <taxon>Candidatus Dactylopiibacterium</taxon>
    </lineage>
</organism>
<dbReference type="InterPro" id="IPR027444">
    <property type="entry name" value="H-NS_C_dom"/>
</dbReference>
<dbReference type="SMART" id="SM00528">
    <property type="entry name" value="HNS"/>
    <property type="match status" value="1"/>
</dbReference>
<reference evidence="8 9" key="2">
    <citation type="submission" date="2017-07" db="EMBL/GenBank/DDBJ databases">
        <title>Candidatus Dactylopiibacterium carminicum, a nitrogen-fixing symbiont of the cochineal insect Dactylopius coccus and Dactylopius opuntiae (Hemiptera: Coccoidea: Dactylopiidae).</title>
        <authorList>
            <person name="Vera A."/>
        </authorList>
    </citation>
    <scope>NUCLEOTIDE SEQUENCE [LARGE SCALE GENOMIC DNA]</scope>
    <source>
        <strain evidence="8 9">NFDCM</strain>
    </source>
</reference>
<dbReference type="OrthoDB" id="5297879at2"/>
<keyword evidence="4" id="KW-0238">DNA-binding</keyword>
<gene>
    <name evidence="7" type="ORF">BGI27_03225</name>
    <name evidence="8" type="ORF">CGU29_03090</name>
</gene>
<dbReference type="GO" id="GO:0009295">
    <property type="term" value="C:nucleoid"/>
    <property type="evidence" value="ECO:0007669"/>
    <property type="project" value="UniProtKB-SubCell"/>
</dbReference>
<name>A0A272EX69_9RHOO</name>
<evidence type="ECO:0000313" key="8">
    <source>
        <dbReference type="EMBL" id="PAS94699.1"/>
    </source>
</evidence>
<reference evidence="7 10" key="1">
    <citation type="submission" date="2016-08" db="EMBL/GenBank/DDBJ databases">
        <title>Candidatus Dactylopiibacterium carminicum genome sequence.</title>
        <authorList>
            <person name="Ramirez-Puebla S.T."/>
            <person name="Ormeno-Orrillo E."/>
            <person name="Vera-Ponce De Leon A."/>
            <person name="Luis L."/>
            <person name="Sanchez-Flores A."/>
            <person name="Monica R."/>
            <person name="Martinez-Romero E."/>
        </authorList>
    </citation>
    <scope>NUCLEOTIDE SEQUENCE [LARGE SCALE GENOMIC DNA]</scope>
    <source>
        <strain evidence="7">END1</strain>
    </source>
</reference>
<evidence type="ECO:0000259" key="6">
    <source>
        <dbReference type="SMART" id="SM00528"/>
    </source>
</evidence>
<dbReference type="EMBL" id="MDUX01000007">
    <property type="protein sequence ID" value="KAF7600249.1"/>
    <property type="molecule type" value="Genomic_DNA"/>
</dbReference>
<dbReference type="Gene3D" id="4.10.430.10">
    <property type="entry name" value="Histone-like protein H-NS, C-terminal domain"/>
    <property type="match status" value="1"/>
</dbReference>
<evidence type="ECO:0000313" key="7">
    <source>
        <dbReference type="EMBL" id="KAF7600249.1"/>
    </source>
</evidence>
<evidence type="ECO:0000256" key="1">
    <source>
        <dbReference type="ARBA" id="ARBA00004453"/>
    </source>
</evidence>
<dbReference type="InterPro" id="IPR037150">
    <property type="entry name" value="H-NS_C_dom_sf"/>
</dbReference>
<proteinExistence type="inferred from homology"/>
<dbReference type="Pfam" id="PF00816">
    <property type="entry name" value="Histone_HNS"/>
    <property type="match status" value="1"/>
</dbReference>
<dbReference type="EMBL" id="NMRN01000005">
    <property type="protein sequence ID" value="PAS94699.1"/>
    <property type="molecule type" value="Genomic_DNA"/>
</dbReference>
<evidence type="ECO:0000313" key="9">
    <source>
        <dbReference type="Proteomes" id="UP000216107"/>
    </source>
</evidence>
<dbReference type="GO" id="GO:0003681">
    <property type="term" value="F:bent DNA binding"/>
    <property type="evidence" value="ECO:0007669"/>
    <property type="project" value="TreeGrafter"/>
</dbReference>
<sequence length="123" mass="12993">MLLTKSQLAKANEKELNQAAEAIKAEITKRASNAKEKVLKELKAVAAKHGVSLESLIGKAPRTAAKPVRGAKKAGGKTGAKVAAKYANPSNPAQTWTGRGRQPLWVGEQLTAGKNLEDLLIAK</sequence>
<feature type="coiled-coil region" evidence="5">
    <location>
        <begin position="6"/>
        <end position="37"/>
    </location>
</feature>
<evidence type="ECO:0000313" key="10">
    <source>
        <dbReference type="Proteomes" id="UP000623509"/>
    </source>
</evidence>
<comment type="similarity">
    <text evidence="2">Belongs to the histone-like protein H-NS family.</text>
</comment>
<dbReference type="PANTHER" id="PTHR38097:SF2">
    <property type="entry name" value="DNA-BINDING PROTEIN STPA"/>
    <property type="match status" value="1"/>
</dbReference>
<keyword evidence="10" id="KW-1185">Reference proteome</keyword>
<evidence type="ECO:0000256" key="3">
    <source>
        <dbReference type="ARBA" id="ARBA00022490"/>
    </source>
</evidence>
<dbReference type="PANTHER" id="PTHR38097">
    <property type="match status" value="1"/>
</dbReference>
<keyword evidence="5" id="KW-0175">Coiled coil</keyword>
<dbReference type="Proteomes" id="UP000623509">
    <property type="component" value="Unassembled WGS sequence"/>
</dbReference>
<evidence type="ECO:0000256" key="5">
    <source>
        <dbReference type="SAM" id="Coils"/>
    </source>
</evidence>
<dbReference type="SUPFAM" id="SSF81273">
    <property type="entry name" value="H-NS histone-like proteins"/>
    <property type="match status" value="1"/>
</dbReference>
<evidence type="ECO:0000256" key="4">
    <source>
        <dbReference type="ARBA" id="ARBA00023125"/>
    </source>
</evidence>
<dbReference type="Proteomes" id="UP000216107">
    <property type="component" value="Unassembled WGS sequence"/>
</dbReference>
<protein>
    <recommendedName>
        <fullName evidence="6">DNA-binding protein H-NS-like C-terminal domain-containing protein</fullName>
    </recommendedName>
</protein>
<comment type="subcellular location">
    <subcellularLocation>
        <location evidence="1">Cytoplasm</location>
        <location evidence="1">Nucleoid</location>
    </subcellularLocation>
</comment>
<dbReference type="AlphaFoldDB" id="A0A272EX69"/>
<dbReference type="GO" id="GO:0001217">
    <property type="term" value="F:DNA-binding transcription repressor activity"/>
    <property type="evidence" value="ECO:0007669"/>
    <property type="project" value="TreeGrafter"/>
</dbReference>
<keyword evidence="3" id="KW-0963">Cytoplasm</keyword>
<dbReference type="GO" id="GO:0000976">
    <property type="term" value="F:transcription cis-regulatory region binding"/>
    <property type="evidence" value="ECO:0007669"/>
    <property type="project" value="TreeGrafter"/>
</dbReference>
<feature type="domain" description="DNA-binding protein H-NS-like C-terminal" evidence="6">
    <location>
        <begin position="76"/>
        <end position="121"/>
    </location>
</feature>